<sequence length="486" mass="52648">MDRLGDKFDQAMEKLPQKVNAATVAGARDADAARLTIAPWAMQSATMLTGGAIDVYRAASTGQYQTLVDLLAHNDGVSLEYLDPHDRTPLLIACTKGHLDCAQFLLARGANAAAMDKDGNSALHVACLHGRVGVVEMLLQTSSPMISPYMLNKTGQSALRLSRMVVQAKTDGWRQVVQCIEALEQRLKVFEGWIYHRSQSMFAWQSWEARYGLVLRTGSTMFLEMHLFDVQHGRRTPIPTLVFDIQVDKPVTLYRDGDGLNRKPLAIGLESQVLAALDESGFEAWGAFFTSFMTSAVYDGARPPASAASSATNDRTPPPSVKDMSQPLDEVHAVSASPPFVQASAPAWEAFNSVAMPPTEVAHALAAMPPSNLKQTSVKSVDVDELSSLVTDANHATPAPPSAPRMVDHGDSILMHDATEMGGHGGEFTRRNEACVVCMVRLKQTVCVPCGHVAACVMCAETIHRTSQTCPVCHTPVKELVKLWLA</sequence>
<dbReference type="PANTHER" id="PTHR24171">
    <property type="entry name" value="ANKYRIN REPEAT DOMAIN-CONTAINING PROTEIN 39-RELATED"/>
    <property type="match status" value="1"/>
</dbReference>
<dbReference type="SUPFAM" id="SSF57850">
    <property type="entry name" value="RING/U-box"/>
    <property type="match status" value="1"/>
</dbReference>
<evidence type="ECO:0000256" key="4">
    <source>
        <dbReference type="PROSITE-ProRule" id="PRU00175"/>
    </source>
</evidence>
<evidence type="ECO:0000256" key="2">
    <source>
        <dbReference type="ARBA" id="ARBA00023043"/>
    </source>
</evidence>
<keyword evidence="4" id="KW-0863">Zinc-finger</keyword>
<organism evidence="7">
    <name type="scientific">Aphanomyces invadans</name>
    <dbReference type="NCBI Taxonomy" id="157072"/>
    <lineage>
        <taxon>Eukaryota</taxon>
        <taxon>Sar</taxon>
        <taxon>Stramenopiles</taxon>
        <taxon>Oomycota</taxon>
        <taxon>Saprolegniomycetes</taxon>
        <taxon>Saprolegniales</taxon>
        <taxon>Verrucalvaceae</taxon>
        <taxon>Aphanomyces</taxon>
    </lineage>
</organism>
<dbReference type="InterPro" id="IPR001841">
    <property type="entry name" value="Znf_RING"/>
</dbReference>
<keyword evidence="4" id="KW-0479">Metal-binding</keyword>
<dbReference type="InterPro" id="IPR002110">
    <property type="entry name" value="Ankyrin_rpt"/>
</dbReference>
<proteinExistence type="predicted"/>
<dbReference type="SUPFAM" id="SSF48403">
    <property type="entry name" value="Ankyrin repeat"/>
    <property type="match status" value="1"/>
</dbReference>
<dbReference type="Gene3D" id="3.30.40.10">
    <property type="entry name" value="Zinc/RING finger domain, C3HC4 (zinc finger)"/>
    <property type="match status" value="1"/>
</dbReference>
<accession>A0A024U5H0</accession>
<dbReference type="PROSITE" id="PS50297">
    <property type="entry name" value="ANK_REP_REGION"/>
    <property type="match status" value="2"/>
</dbReference>
<name>A0A024U5H0_9STRA</name>
<dbReference type="Gene3D" id="1.25.40.20">
    <property type="entry name" value="Ankyrin repeat-containing domain"/>
    <property type="match status" value="1"/>
</dbReference>
<evidence type="ECO:0000313" key="7">
    <source>
        <dbReference type="EMBL" id="ETW00853.1"/>
    </source>
</evidence>
<dbReference type="VEuPathDB" id="FungiDB:H310_07379"/>
<protein>
    <recommendedName>
        <fullName evidence="6">RING-type domain-containing protein</fullName>
    </recommendedName>
</protein>
<keyword evidence="1" id="KW-0677">Repeat</keyword>
<keyword evidence="4" id="KW-0862">Zinc</keyword>
<feature type="region of interest" description="Disordered" evidence="5">
    <location>
        <begin position="303"/>
        <end position="325"/>
    </location>
</feature>
<evidence type="ECO:0000256" key="5">
    <source>
        <dbReference type="SAM" id="MobiDB-lite"/>
    </source>
</evidence>
<dbReference type="OrthoDB" id="1711136at2759"/>
<dbReference type="InterPro" id="IPR036770">
    <property type="entry name" value="Ankyrin_rpt-contain_sf"/>
</dbReference>
<dbReference type="STRING" id="157072.A0A024U5H0"/>
<gene>
    <name evidence="7" type="ORF">H310_07379</name>
</gene>
<dbReference type="eggNOG" id="KOG0504">
    <property type="taxonomic scope" value="Eukaryota"/>
</dbReference>
<feature type="repeat" description="ANK" evidence="3">
    <location>
        <begin position="85"/>
        <end position="117"/>
    </location>
</feature>
<keyword evidence="2 3" id="KW-0040">ANK repeat</keyword>
<dbReference type="AlphaFoldDB" id="A0A024U5H0"/>
<reference evidence="7" key="1">
    <citation type="submission" date="2013-12" db="EMBL/GenBank/DDBJ databases">
        <title>The Genome Sequence of Aphanomyces invadans NJM9701.</title>
        <authorList>
            <consortium name="The Broad Institute Genomics Platform"/>
            <person name="Russ C."/>
            <person name="Tyler B."/>
            <person name="van West P."/>
            <person name="Dieguez-Uribeondo J."/>
            <person name="Young S.K."/>
            <person name="Zeng Q."/>
            <person name="Gargeya S."/>
            <person name="Fitzgerald M."/>
            <person name="Abouelleil A."/>
            <person name="Alvarado L."/>
            <person name="Chapman S.B."/>
            <person name="Gainer-Dewar J."/>
            <person name="Goldberg J."/>
            <person name="Griggs A."/>
            <person name="Gujja S."/>
            <person name="Hansen M."/>
            <person name="Howarth C."/>
            <person name="Imamovic A."/>
            <person name="Ireland A."/>
            <person name="Larimer J."/>
            <person name="McCowan C."/>
            <person name="Murphy C."/>
            <person name="Pearson M."/>
            <person name="Poon T.W."/>
            <person name="Priest M."/>
            <person name="Roberts A."/>
            <person name="Saif S."/>
            <person name="Shea T."/>
            <person name="Sykes S."/>
            <person name="Wortman J."/>
            <person name="Nusbaum C."/>
            <person name="Birren B."/>
        </authorList>
    </citation>
    <scope>NUCLEOTIDE SEQUENCE [LARGE SCALE GENOMIC DNA]</scope>
    <source>
        <strain evidence="7">NJM9701</strain>
    </source>
</reference>
<dbReference type="SMART" id="SM00248">
    <property type="entry name" value="ANK"/>
    <property type="match status" value="2"/>
</dbReference>
<dbReference type="EMBL" id="KI913964">
    <property type="protein sequence ID" value="ETW00853.1"/>
    <property type="molecule type" value="Genomic_DNA"/>
</dbReference>
<evidence type="ECO:0000256" key="3">
    <source>
        <dbReference type="PROSITE-ProRule" id="PRU00023"/>
    </source>
</evidence>
<evidence type="ECO:0000259" key="6">
    <source>
        <dbReference type="PROSITE" id="PS50089"/>
    </source>
</evidence>
<dbReference type="PROSITE" id="PS50088">
    <property type="entry name" value="ANK_REPEAT"/>
    <property type="match status" value="2"/>
</dbReference>
<dbReference type="InterPro" id="IPR013083">
    <property type="entry name" value="Znf_RING/FYVE/PHD"/>
</dbReference>
<dbReference type="PROSITE" id="PS50089">
    <property type="entry name" value="ZF_RING_2"/>
    <property type="match status" value="1"/>
</dbReference>
<feature type="repeat" description="ANK" evidence="3">
    <location>
        <begin position="118"/>
        <end position="140"/>
    </location>
</feature>
<dbReference type="RefSeq" id="XP_008870988.1">
    <property type="nucleotide sequence ID" value="XM_008872766.1"/>
</dbReference>
<evidence type="ECO:0000256" key="1">
    <source>
        <dbReference type="ARBA" id="ARBA00022737"/>
    </source>
</evidence>
<dbReference type="Pfam" id="PF12796">
    <property type="entry name" value="Ank_2"/>
    <property type="match status" value="1"/>
</dbReference>
<feature type="domain" description="RING-type" evidence="6">
    <location>
        <begin position="435"/>
        <end position="474"/>
    </location>
</feature>
<dbReference type="GO" id="GO:0008270">
    <property type="term" value="F:zinc ion binding"/>
    <property type="evidence" value="ECO:0007669"/>
    <property type="project" value="UniProtKB-KW"/>
</dbReference>
<dbReference type="Pfam" id="PF13920">
    <property type="entry name" value="zf-C3HC4_3"/>
    <property type="match status" value="1"/>
</dbReference>
<dbReference type="GeneID" id="20084429"/>